<comment type="caution">
    <text evidence="1">The sequence shown here is derived from an EMBL/GenBank/DDBJ whole genome shotgun (WGS) entry which is preliminary data.</text>
</comment>
<dbReference type="RefSeq" id="WP_100022266.1">
    <property type="nucleotide sequence ID" value="NZ_MZMT01000014.1"/>
</dbReference>
<gene>
    <name evidence="1" type="ORF">B5P45_04430</name>
</gene>
<organism evidence="1 2">
    <name type="scientific">Phyllobacterium zundukense</name>
    <dbReference type="NCBI Taxonomy" id="1867719"/>
    <lineage>
        <taxon>Bacteria</taxon>
        <taxon>Pseudomonadati</taxon>
        <taxon>Pseudomonadota</taxon>
        <taxon>Alphaproteobacteria</taxon>
        <taxon>Hyphomicrobiales</taxon>
        <taxon>Phyllobacteriaceae</taxon>
        <taxon>Phyllobacterium</taxon>
    </lineage>
</organism>
<feature type="non-terminal residue" evidence="1">
    <location>
        <position position="1"/>
    </location>
</feature>
<reference evidence="1 2" key="1">
    <citation type="journal article" date="2017" name="Int J Environ Stud">
        <title>Does the Miocene-Pliocene relict legume Oxytropis triphylla form nitrogen-fixing nodules with a combination of bacterial strains?</title>
        <authorList>
            <person name="Safronova V."/>
            <person name="Belimov A."/>
            <person name="Sazanova A."/>
            <person name="Kuznetsova I."/>
            <person name="Popova J."/>
            <person name="Andronov E."/>
            <person name="Verkhozina A."/>
            <person name="Tikhonovich I."/>
        </authorList>
    </citation>
    <scope>NUCLEOTIDE SEQUENCE [LARGE SCALE GENOMIC DNA]</scope>
    <source>
        <strain evidence="1 2">Tri-38</strain>
    </source>
</reference>
<evidence type="ECO:0000313" key="2">
    <source>
        <dbReference type="Proteomes" id="UP000232163"/>
    </source>
</evidence>
<dbReference type="AlphaFoldDB" id="A0A2N9W228"/>
<evidence type="ECO:0000313" key="1">
    <source>
        <dbReference type="EMBL" id="PIO45796.1"/>
    </source>
</evidence>
<sequence length="80" mass="9002">AMTVVRPHLPRSHPDRFSECQRAIEDYVFELLGDAIEAGWSKDEILAAIIEVADNTTLAIHQNVLLSVETEMKKLKKKGN</sequence>
<dbReference type="EMBL" id="MZMT01000014">
    <property type="protein sequence ID" value="PIO45796.1"/>
    <property type="molecule type" value="Genomic_DNA"/>
</dbReference>
<accession>A0A2N9W228</accession>
<protein>
    <submittedName>
        <fullName evidence="1">Uncharacterized protein</fullName>
    </submittedName>
</protein>
<name>A0A2N9W228_9HYPH</name>
<keyword evidence="2" id="KW-1185">Reference proteome</keyword>
<dbReference type="Proteomes" id="UP000232163">
    <property type="component" value="Unassembled WGS sequence"/>
</dbReference>
<proteinExistence type="predicted"/>